<dbReference type="RefSeq" id="WP_167806065.1">
    <property type="nucleotide sequence ID" value="NZ_JAAVMB010000001.1"/>
</dbReference>
<reference evidence="1 2" key="1">
    <citation type="submission" date="2020-03" db="EMBL/GenBank/DDBJ databases">
        <title>Bacterial samples isolated from urine from healthy bovine heifers (Gyr breed).</title>
        <authorList>
            <person name="Giannattasio-Ferraz S."/>
            <person name="Maskeri L."/>
            <person name="Penido A."/>
            <person name="Barbosa-Stancioli E.F."/>
            <person name="Putonti C."/>
        </authorList>
    </citation>
    <scope>NUCLEOTIDE SEQUENCE [LARGE SCALE GENOMIC DNA]</scope>
    <source>
        <strain evidence="1 2">UFMG-H7</strain>
    </source>
</reference>
<proteinExistence type="predicted"/>
<gene>
    <name evidence="1" type="ORF">HED35_01310</name>
</gene>
<dbReference type="Proteomes" id="UP000521358">
    <property type="component" value="Unassembled WGS sequence"/>
</dbReference>
<evidence type="ECO:0000313" key="1">
    <source>
        <dbReference type="EMBL" id="NKC66716.1"/>
    </source>
</evidence>
<protein>
    <submittedName>
        <fullName evidence="1">Uncharacterized protein</fullName>
    </submittedName>
</protein>
<sequence length="92" mass="10838">MSKIISLGNEENPTLEEFQGRIDSERKELQKRADNNAEILKVLFDYQKSKVTNSAGVEMILPIEKLEMVIKDLNDLKQWIEMYDIIEDFLYQ</sequence>
<name>A0A7X6I1U0_9ENTE</name>
<comment type="caution">
    <text evidence="1">The sequence shown here is derived from an EMBL/GenBank/DDBJ whole genome shotgun (WGS) entry which is preliminary data.</text>
</comment>
<accession>A0A7X6I1U0</accession>
<evidence type="ECO:0000313" key="2">
    <source>
        <dbReference type="Proteomes" id="UP000521358"/>
    </source>
</evidence>
<dbReference type="EMBL" id="JAAVMB010000001">
    <property type="protein sequence ID" value="NKC66716.1"/>
    <property type="molecule type" value="Genomic_DNA"/>
</dbReference>
<dbReference type="AlphaFoldDB" id="A0A7X6I1U0"/>
<organism evidence="1 2">
    <name type="scientific">Vagococcus fluvialis</name>
    <dbReference type="NCBI Taxonomy" id="2738"/>
    <lineage>
        <taxon>Bacteria</taxon>
        <taxon>Bacillati</taxon>
        <taxon>Bacillota</taxon>
        <taxon>Bacilli</taxon>
        <taxon>Lactobacillales</taxon>
        <taxon>Enterococcaceae</taxon>
        <taxon>Vagococcus</taxon>
    </lineage>
</organism>